<comment type="caution">
    <text evidence="1">The sequence shown here is derived from an EMBL/GenBank/DDBJ whole genome shotgun (WGS) entry which is preliminary data.</text>
</comment>
<evidence type="ECO:0000313" key="2">
    <source>
        <dbReference type="Proteomes" id="UP001211065"/>
    </source>
</evidence>
<name>A0AAD5XUV3_9FUNG</name>
<proteinExistence type="predicted"/>
<sequence length="547" mass="62724">MQNHDTNSTVQKSLPNNKDTTLISDTPEKLCVCLWLNCNFASLTEKDTFEHAISTHSTKGKQDCLWVYNELKSPCNTSRIRHKGHFKEHLTTHFTLAFKPILCTNCEKMFRNRNDLWIHKKSCYSDSNFRNSSKKLKLVKKKHNLNLDKGEKVIVQENDVIASHPNRSSVLETHIDTTTIANRNCENQKSNDLDNSESYNSKFYDMENCTINHQFAQSTCNLSNIKSKASSLTDVSSSSSSSNNKDVVTHSCSSAIIPVVKQPSVSFGIGANVLLAWRCYKQISAGLNVTIPQDFVNLVTSTLSRDGIEARLPSNILHCVRKLWFQKPLSEQQLNFMLSVANNAVANHLSPPFSEMLSLRLNQQVETLKICGDLLEESKSIYPMYNHNCPYRLLLICIAKVVKVLNYDYLSNEVSISMYEPSPLSNMYRDPVDCSGAAILLHYNFLYHSEAHNKIAKDFLKNYSDILQHHIKLVLKTLEFGKRFKRNCCFDLICNGDVHFNWDVFDLNVAKSDIFLWLRLGTDEEYVLNPINFQEFRLAEFNYYEKF</sequence>
<keyword evidence="2" id="KW-1185">Reference proteome</keyword>
<protein>
    <recommendedName>
        <fullName evidence="3">C2H2-type domain-containing protein</fullName>
    </recommendedName>
</protein>
<dbReference type="AlphaFoldDB" id="A0AAD5XUV3"/>
<accession>A0AAD5XUV3</accession>
<evidence type="ECO:0008006" key="3">
    <source>
        <dbReference type="Google" id="ProtNLM"/>
    </source>
</evidence>
<gene>
    <name evidence="1" type="ORF">HK099_005544</name>
</gene>
<evidence type="ECO:0000313" key="1">
    <source>
        <dbReference type="EMBL" id="KAJ3217227.1"/>
    </source>
</evidence>
<organism evidence="1 2">
    <name type="scientific">Clydaea vesicula</name>
    <dbReference type="NCBI Taxonomy" id="447962"/>
    <lineage>
        <taxon>Eukaryota</taxon>
        <taxon>Fungi</taxon>
        <taxon>Fungi incertae sedis</taxon>
        <taxon>Chytridiomycota</taxon>
        <taxon>Chytridiomycota incertae sedis</taxon>
        <taxon>Chytridiomycetes</taxon>
        <taxon>Lobulomycetales</taxon>
        <taxon>Lobulomycetaceae</taxon>
        <taxon>Clydaea</taxon>
    </lineage>
</organism>
<reference evidence="1" key="1">
    <citation type="submission" date="2020-05" db="EMBL/GenBank/DDBJ databases">
        <title>Phylogenomic resolution of chytrid fungi.</title>
        <authorList>
            <person name="Stajich J.E."/>
            <person name="Amses K."/>
            <person name="Simmons R."/>
            <person name="Seto K."/>
            <person name="Myers J."/>
            <person name="Bonds A."/>
            <person name="Quandt C.A."/>
            <person name="Barry K."/>
            <person name="Liu P."/>
            <person name="Grigoriev I."/>
            <person name="Longcore J.E."/>
            <person name="James T.Y."/>
        </authorList>
    </citation>
    <scope>NUCLEOTIDE SEQUENCE</scope>
    <source>
        <strain evidence="1">JEL0476</strain>
    </source>
</reference>
<dbReference type="EMBL" id="JADGJW010000437">
    <property type="protein sequence ID" value="KAJ3217227.1"/>
    <property type="molecule type" value="Genomic_DNA"/>
</dbReference>
<dbReference type="Proteomes" id="UP001211065">
    <property type="component" value="Unassembled WGS sequence"/>
</dbReference>